<keyword evidence="2 5" id="KW-0547">Nucleotide-binding</keyword>
<name>A0ABR9MWH4_9MICO</name>
<evidence type="ECO:0000259" key="8">
    <source>
        <dbReference type="PROSITE" id="PS50011"/>
    </source>
</evidence>
<dbReference type="InterPro" id="IPR000719">
    <property type="entry name" value="Prot_kinase_dom"/>
</dbReference>
<keyword evidence="4 5" id="KW-0067">ATP-binding</keyword>
<protein>
    <submittedName>
        <fullName evidence="9">Serine/threonine protein kinase</fullName>
    </submittedName>
</protein>
<reference evidence="9 10" key="1">
    <citation type="submission" date="2020-10" db="EMBL/GenBank/DDBJ databases">
        <title>Myceligenerans pegani sp. nov., an endophytic actinomycete isolated from Peganum harmala L. in Xinjiang, China.</title>
        <authorList>
            <person name="Xin L."/>
        </authorList>
    </citation>
    <scope>NUCLEOTIDE SEQUENCE [LARGE SCALE GENOMIC DNA]</scope>
    <source>
        <strain evidence="9 10">TRM65318</strain>
    </source>
</reference>
<feature type="domain" description="Protein kinase" evidence="8">
    <location>
        <begin position="27"/>
        <end position="287"/>
    </location>
</feature>
<evidence type="ECO:0000313" key="9">
    <source>
        <dbReference type="EMBL" id="MBE1875346.1"/>
    </source>
</evidence>
<dbReference type="SMART" id="SM00220">
    <property type="entry name" value="S_TKc"/>
    <property type="match status" value="1"/>
</dbReference>
<keyword evidence="1" id="KW-0808">Transferase</keyword>
<proteinExistence type="predicted"/>
<dbReference type="Gene3D" id="3.30.200.20">
    <property type="entry name" value="Phosphorylase Kinase, domain 1"/>
    <property type="match status" value="1"/>
</dbReference>
<evidence type="ECO:0000256" key="2">
    <source>
        <dbReference type="ARBA" id="ARBA00022741"/>
    </source>
</evidence>
<feature type="compositionally biased region" description="Low complexity" evidence="6">
    <location>
        <begin position="363"/>
        <end position="405"/>
    </location>
</feature>
<evidence type="ECO:0000256" key="6">
    <source>
        <dbReference type="SAM" id="MobiDB-lite"/>
    </source>
</evidence>
<dbReference type="PANTHER" id="PTHR43289">
    <property type="entry name" value="MITOGEN-ACTIVATED PROTEIN KINASE KINASE KINASE 20-RELATED"/>
    <property type="match status" value="1"/>
</dbReference>
<dbReference type="RefSeq" id="WP_192861921.1">
    <property type="nucleotide sequence ID" value="NZ_JADAQT010000061.1"/>
</dbReference>
<dbReference type="PROSITE" id="PS00108">
    <property type="entry name" value="PROTEIN_KINASE_ST"/>
    <property type="match status" value="1"/>
</dbReference>
<dbReference type="InterPro" id="IPR011009">
    <property type="entry name" value="Kinase-like_dom_sf"/>
</dbReference>
<dbReference type="Proteomes" id="UP000625527">
    <property type="component" value="Unassembled WGS sequence"/>
</dbReference>
<dbReference type="PROSITE" id="PS00107">
    <property type="entry name" value="PROTEIN_KINASE_ATP"/>
    <property type="match status" value="1"/>
</dbReference>
<comment type="caution">
    <text evidence="9">The sequence shown here is derived from an EMBL/GenBank/DDBJ whole genome shotgun (WGS) entry which is preliminary data.</text>
</comment>
<dbReference type="SUPFAM" id="SSF56112">
    <property type="entry name" value="Protein kinase-like (PK-like)"/>
    <property type="match status" value="1"/>
</dbReference>
<feature type="region of interest" description="Disordered" evidence="6">
    <location>
        <begin position="305"/>
        <end position="324"/>
    </location>
</feature>
<organism evidence="9 10">
    <name type="scientific">Myceligenerans pegani</name>
    <dbReference type="NCBI Taxonomy" id="2776917"/>
    <lineage>
        <taxon>Bacteria</taxon>
        <taxon>Bacillati</taxon>
        <taxon>Actinomycetota</taxon>
        <taxon>Actinomycetes</taxon>
        <taxon>Micrococcales</taxon>
        <taxon>Promicromonosporaceae</taxon>
        <taxon>Myceligenerans</taxon>
    </lineage>
</organism>
<evidence type="ECO:0000313" key="10">
    <source>
        <dbReference type="Proteomes" id="UP000625527"/>
    </source>
</evidence>
<dbReference type="InterPro" id="IPR008271">
    <property type="entry name" value="Ser/Thr_kinase_AS"/>
</dbReference>
<dbReference type="PANTHER" id="PTHR43289:SF34">
    <property type="entry name" value="SERINE_THREONINE-PROTEIN KINASE YBDM-RELATED"/>
    <property type="match status" value="1"/>
</dbReference>
<dbReference type="InterPro" id="IPR017441">
    <property type="entry name" value="Protein_kinase_ATP_BS"/>
</dbReference>
<evidence type="ECO:0000256" key="1">
    <source>
        <dbReference type="ARBA" id="ARBA00022679"/>
    </source>
</evidence>
<evidence type="ECO:0000256" key="4">
    <source>
        <dbReference type="ARBA" id="ARBA00022840"/>
    </source>
</evidence>
<feature type="transmembrane region" description="Helical" evidence="7">
    <location>
        <begin position="327"/>
        <end position="350"/>
    </location>
</feature>
<dbReference type="GO" id="GO:0004674">
    <property type="term" value="F:protein serine/threonine kinase activity"/>
    <property type="evidence" value="ECO:0007669"/>
    <property type="project" value="UniProtKB-KW"/>
</dbReference>
<dbReference type="CDD" id="cd14014">
    <property type="entry name" value="STKc_PknB_like"/>
    <property type="match status" value="1"/>
</dbReference>
<keyword evidence="9" id="KW-0723">Serine/threonine-protein kinase</keyword>
<keyword evidence="3 9" id="KW-0418">Kinase</keyword>
<evidence type="ECO:0000256" key="3">
    <source>
        <dbReference type="ARBA" id="ARBA00022777"/>
    </source>
</evidence>
<feature type="region of interest" description="Disordered" evidence="6">
    <location>
        <begin position="354"/>
        <end position="427"/>
    </location>
</feature>
<dbReference type="Gene3D" id="2.60.40.2700">
    <property type="match status" value="1"/>
</dbReference>
<dbReference type="EMBL" id="JADAQT010000061">
    <property type="protein sequence ID" value="MBE1875346.1"/>
    <property type="molecule type" value="Genomic_DNA"/>
</dbReference>
<gene>
    <name evidence="9" type="ORF">IHE71_06440</name>
</gene>
<keyword evidence="7" id="KW-0812">Transmembrane</keyword>
<dbReference type="PROSITE" id="PS50011">
    <property type="entry name" value="PROTEIN_KINASE_DOM"/>
    <property type="match status" value="1"/>
</dbReference>
<dbReference type="Pfam" id="PF00069">
    <property type="entry name" value="Pkinase"/>
    <property type="match status" value="1"/>
</dbReference>
<evidence type="ECO:0000256" key="5">
    <source>
        <dbReference type="PROSITE-ProRule" id="PRU10141"/>
    </source>
</evidence>
<feature type="binding site" evidence="5">
    <location>
        <position position="55"/>
    </location>
    <ligand>
        <name>ATP</name>
        <dbReference type="ChEBI" id="CHEBI:30616"/>
    </ligand>
</feature>
<keyword evidence="7" id="KW-1133">Transmembrane helix</keyword>
<sequence>MSDIVARTTPPQVKPLVAGDPRRLGGYDISGRIGRGGMGAVYLATTADGRPLAIKVIHPERADEREFRVRFRREVAAATRVRSRQTAAVVDFDVDGPTPWLATEYVPGPTLAQVVAEVGALPEPAVRELVAGVARALDAIHAEGLVHRDVKPANILIGPDGPCLLDLGIVADPDGTSLTTTGLQVGTPQYMSPEQALGERVSAATDVWSLGAVAYIAATGRPPFGTGTSTAVGLRVVNERPPLDALPAGLRGLVAACLTKDPATRPTPSAVLASVSQPAGGTDLPMLHAPAPTGTDLPHAATDLRTASAPEPSSGTPDPSPRRRRGLLVGLVTAGVMLIGGGLTASALWLSDDEPPATAGVTPGASAESSGSPSPSPRASGSASPSSSSSSSPSASPTPASETTPVDPGDAGAGEEPAPPLTFTPGTVAIPADVRVGQTITATTSGWSPEPAGRSCTWSIGGAQRENLGECAYTVTIDDVGKPIQVRLTATRDGYERLSQVSDPTRAVPQPQVPEPRCEISFEKHESVDRWSGYCHVDQHPDVSYQWCWYDLTSGSTIGSSECSSREMSYVFSYRREHQLRVKVIATRDQYRGSEFLTTAWVPQW</sequence>
<keyword evidence="7" id="KW-0472">Membrane</keyword>
<dbReference type="Gene3D" id="1.10.510.10">
    <property type="entry name" value="Transferase(Phosphotransferase) domain 1"/>
    <property type="match status" value="1"/>
</dbReference>
<keyword evidence="10" id="KW-1185">Reference proteome</keyword>
<accession>A0ABR9MWH4</accession>
<evidence type="ECO:0000256" key="7">
    <source>
        <dbReference type="SAM" id="Phobius"/>
    </source>
</evidence>